<dbReference type="AlphaFoldDB" id="G7YVT3"/>
<reference evidence="2" key="1">
    <citation type="journal article" date="2011" name="Genome Biol.">
        <title>The draft genome of the carcinogenic human liver fluke Clonorchis sinensis.</title>
        <authorList>
            <person name="Wang X."/>
            <person name="Chen W."/>
            <person name="Huang Y."/>
            <person name="Sun J."/>
            <person name="Men J."/>
            <person name="Liu H."/>
            <person name="Luo F."/>
            <person name="Guo L."/>
            <person name="Lv X."/>
            <person name="Deng C."/>
            <person name="Zhou C."/>
            <person name="Fan Y."/>
            <person name="Li X."/>
            <person name="Huang L."/>
            <person name="Hu Y."/>
            <person name="Liang C."/>
            <person name="Hu X."/>
            <person name="Xu J."/>
            <person name="Yu X."/>
        </authorList>
    </citation>
    <scope>NUCLEOTIDE SEQUENCE [LARGE SCALE GENOMIC DNA]</scope>
    <source>
        <strain evidence="2">Henan</strain>
    </source>
</reference>
<feature type="compositionally biased region" description="Basic residues" evidence="1">
    <location>
        <begin position="543"/>
        <end position="556"/>
    </location>
</feature>
<feature type="region of interest" description="Disordered" evidence="1">
    <location>
        <begin position="539"/>
        <end position="558"/>
    </location>
</feature>
<organism evidence="2 3">
    <name type="scientific">Clonorchis sinensis</name>
    <name type="common">Chinese liver fluke</name>
    <dbReference type="NCBI Taxonomy" id="79923"/>
    <lineage>
        <taxon>Eukaryota</taxon>
        <taxon>Metazoa</taxon>
        <taxon>Spiralia</taxon>
        <taxon>Lophotrochozoa</taxon>
        <taxon>Platyhelminthes</taxon>
        <taxon>Trematoda</taxon>
        <taxon>Digenea</taxon>
        <taxon>Opisthorchiida</taxon>
        <taxon>Opisthorchiata</taxon>
        <taxon>Opisthorchiidae</taxon>
        <taxon>Clonorchis</taxon>
    </lineage>
</organism>
<gene>
    <name evidence="2" type="ORF">CLF_112079</name>
</gene>
<evidence type="ECO:0000256" key="1">
    <source>
        <dbReference type="SAM" id="MobiDB-lite"/>
    </source>
</evidence>
<evidence type="ECO:0000313" key="3">
    <source>
        <dbReference type="Proteomes" id="UP000008909"/>
    </source>
</evidence>
<protein>
    <submittedName>
        <fullName evidence="2">Uncharacterized protein</fullName>
    </submittedName>
</protein>
<dbReference type="Proteomes" id="UP000008909">
    <property type="component" value="Unassembled WGS sequence"/>
</dbReference>
<evidence type="ECO:0000313" key="2">
    <source>
        <dbReference type="EMBL" id="GAA57063.1"/>
    </source>
</evidence>
<keyword evidence="3" id="KW-1185">Reference proteome</keyword>
<reference key="2">
    <citation type="submission" date="2011-10" db="EMBL/GenBank/DDBJ databases">
        <title>The genome and transcriptome sequence of Clonorchis sinensis provide insights into the carcinogenic liver fluke.</title>
        <authorList>
            <person name="Wang X."/>
            <person name="Huang Y."/>
            <person name="Chen W."/>
            <person name="Liu H."/>
            <person name="Guo L."/>
            <person name="Chen Y."/>
            <person name="Luo F."/>
            <person name="Zhou W."/>
            <person name="Sun J."/>
            <person name="Mao Q."/>
            <person name="Liang P."/>
            <person name="Zhou C."/>
            <person name="Tian Y."/>
            <person name="Men J."/>
            <person name="Lv X."/>
            <person name="Huang L."/>
            <person name="Zhou J."/>
            <person name="Hu Y."/>
            <person name="Li R."/>
            <person name="Zhang F."/>
            <person name="Lei H."/>
            <person name="Li X."/>
            <person name="Hu X."/>
            <person name="Liang C."/>
            <person name="Xu J."/>
            <person name="Wu Z."/>
            <person name="Yu X."/>
        </authorList>
    </citation>
    <scope>NUCLEOTIDE SEQUENCE</scope>
    <source>
        <strain>Henan</strain>
    </source>
</reference>
<accession>G7YVT3</accession>
<name>G7YVT3_CLOSI</name>
<dbReference type="EMBL" id="DF144519">
    <property type="protein sequence ID" value="GAA57063.1"/>
    <property type="molecule type" value="Genomic_DNA"/>
</dbReference>
<proteinExistence type="predicted"/>
<sequence length="580" mass="66191">MRVRANRKVWWTQKAKEMEEAQKACNARRLFRLIRPTISRKPFVSKTIEDRVRRIKSDFHYSCIQDGKRKDMQTGGLTGLPNQTIYRFDETAFTSRPVTLRAGGKHQVKSMCTVSIRVSRACDNRNVTDLHKQCDNHCSQNSKTGCHQNTRKVAENSSTPYDTWGSSSWNVEEFSATIWKNVPRIHKYFAGRVERHYPGQVYVDLFAESDNYRMCIFGQEENFCTTVRISGHEFVLLLLFSSVLSNPAAGMAAFRGRITVPLKRGQRGNGDFRLSLGFPSNAPNKKIPPDNRVICVEISCRPIHHTSPFDRTVVVFHHLCLKKLNKEVHELTKYYKSIESGEVFSVTFGMIMTMKNNILKRNLDMTENIILRTYSSIALYNKDGCRCHYRSKLTDVPPKVTRFPIRPGATLKLPVVVPQGIEYFVIRSRNTKDNSDQLDELRYAASTAGLTEYIGDSYAIQYPAPCCKKGYIGEGVQDCPQVFTEVNSNYLRGCNEGLHNSLRKPVMMAALGSLVIPIFATKKDTSSIGTLSKYLRTQEQNRSKKLRRRDTPRKNRSINTSTLTQSISCYEEENYTVTGL</sequence>